<keyword evidence="1" id="KW-0732">Signal</keyword>
<dbReference type="Proteomes" id="UP000613768">
    <property type="component" value="Unassembled WGS sequence"/>
</dbReference>
<evidence type="ECO:0000256" key="2">
    <source>
        <dbReference type="PIRSR" id="PIRSR039026-1"/>
    </source>
</evidence>
<evidence type="ECO:0000313" key="4">
    <source>
        <dbReference type="EMBL" id="MBD8527953.1"/>
    </source>
</evidence>
<keyword evidence="3" id="KW-0479">Metal-binding</keyword>
<dbReference type="Gene3D" id="3.40.190.170">
    <property type="entry name" value="Bacterial extracellular solute-binding protein, family 7"/>
    <property type="match status" value="1"/>
</dbReference>
<dbReference type="InterPro" id="IPR026289">
    <property type="entry name" value="SBP_TakP-like"/>
</dbReference>
<name>A0AAW3ZPS4_9GAMM</name>
<dbReference type="CDD" id="cd13604">
    <property type="entry name" value="PBP2_TRAP_ketoacid_lactate_like"/>
    <property type="match status" value="1"/>
</dbReference>
<accession>A0AAW3ZPS4</accession>
<feature type="binding site" evidence="2">
    <location>
        <position position="187"/>
    </location>
    <ligand>
        <name>substrate</name>
    </ligand>
</feature>
<comment type="caution">
    <text evidence="4">The sequence shown here is derived from an EMBL/GenBank/DDBJ whole genome shotgun (WGS) entry which is preliminary data.</text>
</comment>
<dbReference type="PANTHER" id="PTHR33376">
    <property type="match status" value="1"/>
</dbReference>
<dbReference type="PANTHER" id="PTHR33376:SF5">
    <property type="entry name" value="EXTRACYTOPLASMIC SOLUTE RECEPTOR PROTEIN"/>
    <property type="match status" value="1"/>
</dbReference>
<dbReference type="PIRSF" id="PIRSF039026">
    <property type="entry name" value="SiaP"/>
    <property type="match status" value="1"/>
</dbReference>
<feature type="binding site" evidence="3">
    <location>
        <position position="225"/>
    </location>
    <ligand>
        <name>Na(+)</name>
        <dbReference type="ChEBI" id="CHEBI:29101"/>
    </ligand>
</feature>
<organism evidence="4 5">
    <name type="scientific">Pseudomarimonas arenosa</name>
    <dbReference type="NCBI Taxonomy" id="2774145"/>
    <lineage>
        <taxon>Bacteria</taxon>
        <taxon>Pseudomonadati</taxon>
        <taxon>Pseudomonadota</taxon>
        <taxon>Gammaproteobacteria</taxon>
        <taxon>Lysobacterales</taxon>
        <taxon>Lysobacteraceae</taxon>
        <taxon>Pseudomarimonas</taxon>
    </lineage>
</organism>
<gene>
    <name evidence="4" type="ORF">IFO71_19575</name>
</gene>
<dbReference type="EMBL" id="JACYTR010000074">
    <property type="protein sequence ID" value="MBD8527953.1"/>
    <property type="molecule type" value="Genomic_DNA"/>
</dbReference>
<dbReference type="InterPro" id="IPR006311">
    <property type="entry name" value="TAT_signal"/>
</dbReference>
<dbReference type="SUPFAM" id="SSF53850">
    <property type="entry name" value="Periplasmic binding protein-like II"/>
    <property type="match status" value="1"/>
</dbReference>
<dbReference type="GO" id="GO:0031317">
    <property type="term" value="C:tripartite ATP-independent periplasmic transporter complex"/>
    <property type="evidence" value="ECO:0007669"/>
    <property type="project" value="InterPro"/>
</dbReference>
<keyword evidence="5" id="KW-1185">Reference proteome</keyword>
<dbReference type="PROSITE" id="PS51257">
    <property type="entry name" value="PROKAR_LIPOPROTEIN"/>
    <property type="match status" value="1"/>
</dbReference>
<dbReference type="Gene3D" id="3.40.190.10">
    <property type="entry name" value="Periplasmic binding protein-like II"/>
    <property type="match status" value="1"/>
</dbReference>
<dbReference type="PROSITE" id="PS51318">
    <property type="entry name" value="TAT"/>
    <property type="match status" value="1"/>
</dbReference>
<reference evidence="4 5" key="1">
    <citation type="submission" date="2020-09" db="EMBL/GenBank/DDBJ databases">
        <title>Pseudoxanthomonas sp. CAU 1598 isolated from sand of Yaerae Beach.</title>
        <authorList>
            <person name="Kim W."/>
        </authorList>
    </citation>
    <scope>NUCLEOTIDE SEQUENCE [LARGE SCALE GENOMIC DNA]</scope>
    <source>
        <strain evidence="4 5">CAU 1598</strain>
    </source>
</reference>
<protein>
    <submittedName>
        <fullName evidence="4">TRAP transporter substrate-binding protein</fullName>
    </submittedName>
</protein>
<dbReference type="Pfam" id="PF03480">
    <property type="entry name" value="DctP"/>
    <property type="match status" value="1"/>
</dbReference>
<dbReference type="GO" id="GO:0046872">
    <property type="term" value="F:metal ion binding"/>
    <property type="evidence" value="ECO:0007669"/>
    <property type="project" value="UniProtKB-KW"/>
</dbReference>
<feature type="binding site" evidence="2">
    <location>
        <position position="166"/>
    </location>
    <ligand>
        <name>substrate</name>
    </ligand>
</feature>
<evidence type="ECO:0000256" key="1">
    <source>
        <dbReference type="ARBA" id="ARBA00022729"/>
    </source>
</evidence>
<dbReference type="InterPro" id="IPR038404">
    <property type="entry name" value="TRAP_DctP_sf"/>
</dbReference>
<dbReference type="NCBIfam" id="NF037995">
    <property type="entry name" value="TRAP_S1"/>
    <property type="match status" value="1"/>
</dbReference>
<sequence>MQRRQLIQGAGLGGLAATLAACGAQTQGPAPSAAAGAEQPVRQWKMVTTWPANFPGLGSGAALLGEMITQATGGRIKVKVLGAGELVPAFEVFDAVSRGTAEIGHGAAYYWKGKAEAAPFFCAIPFGLNAQEMNGWLYYGGGLELWRELYAPFNLVPFPAGNTGTQMAGWFNREINSLDDLKGLKMRIPGLGGEVMARVGATPVNLPGGEIFTAMQSGAIDATEWVGPYNDLAFGLHRVAKYCYFPGWHEPGPTLECIFNKEAFESLPDDLKAIVDACCRAVNDAMLAEYTARNQQALEQLKSEFKVDFRPLPEPVLHGLAAATRGLLDEMSSKDPFAAKVYASYSEFQRRAMEWHRISEVAYYASRRALVEL</sequence>
<proteinExistence type="predicted"/>
<evidence type="ECO:0000256" key="3">
    <source>
        <dbReference type="PIRSR" id="PIRSR039026-2"/>
    </source>
</evidence>
<dbReference type="GO" id="GO:0055085">
    <property type="term" value="P:transmembrane transport"/>
    <property type="evidence" value="ECO:0007669"/>
    <property type="project" value="InterPro"/>
</dbReference>
<evidence type="ECO:0000313" key="5">
    <source>
        <dbReference type="Proteomes" id="UP000613768"/>
    </source>
</evidence>
<feature type="binding site" evidence="3">
    <location>
        <position position="224"/>
    </location>
    <ligand>
        <name>substrate</name>
    </ligand>
</feature>
<dbReference type="AlphaFoldDB" id="A0AAW3ZPS4"/>
<feature type="binding site" evidence="3">
    <location>
        <position position="250"/>
    </location>
    <ligand>
        <name>substrate</name>
    </ligand>
</feature>
<dbReference type="InterPro" id="IPR018389">
    <property type="entry name" value="DctP_fam"/>
</dbReference>
<dbReference type="RefSeq" id="WP_192031375.1">
    <property type="nucleotide sequence ID" value="NZ_JACYTR010000074.1"/>
</dbReference>